<dbReference type="CDD" id="cd02508">
    <property type="entry name" value="ADP_Glucose_PP"/>
    <property type="match status" value="1"/>
</dbReference>
<dbReference type="Pfam" id="PF24894">
    <property type="entry name" value="Hexapep_GlmU"/>
    <property type="match status" value="1"/>
</dbReference>
<evidence type="ECO:0000256" key="4">
    <source>
        <dbReference type="ARBA" id="ARBA00022695"/>
    </source>
</evidence>
<dbReference type="HAMAP" id="MF_00624">
    <property type="entry name" value="GlgC"/>
    <property type="match status" value="1"/>
</dbReference>
<dbReference type="PROSITE" id="PS00808">
    <property type="entry name" value="ADP_GLC_PYROPHOSPH_1"/>
    <property type="match status" value="1"/>
</dbReference>
<evidence type="ECO:0000256" key="5">
    <source>
        <dbReference type="ARBA" id="ARBA00022741"/>
    </source>
</evidence>
<proteinExistence type="inferred from homology"/>
<feature type="site" description="Could play a key role in the communication between the regulatory and the substrate sites" evidence="9">
    <location>
        <position position="95"/>
    </location>
</feature>
<protein>
    <recommendedName>
        <fullName evidence="9">Glucose-1-phosphate adenylyltransferase</fullName>
        <ecNumber evidence="9">2.7.7.27</ecNumber>
    </recommendedName>
    <alternativeName>
        <fullName evidence="9">ADP-glucose pyrophosphorylase</fullName>
        <shortName evidence="9">ADPGlc PPase</shortName>
    </alternativeName>
    <alternativeName>
        <fullName evidence="9">ADP-glucose synthase</fullName>
    </alternativeName>
</protein>
<dbReference type="NCBIfam" id="NF002023">
    <property type="entry name" value="PRK00844.1"/>
    <property type="match status" value="1"/>
</dbReference>
<organism evidence="12 13">
    <name type="scientific">Bowmanella dokdonensis</name>
    <dbReference type="NCBI Taxonomy" id="751969"/>
    <lineage>
        <taxon>Bacteria</taxon>
        <taxon>Pseudomonadati</taxon>
        <taxon>Pseudomonadota</taxon>
        <taxon>Gammaproteobacteria</taxon>
        <taxon>Alteromonadales</taxon>
        <taxon>Alteromonadaceae</taxon>
        <taxon>Bowmanella</taxon>
    </lineage>
</organism>
<evidence type="ECO:0000256" key="2">
    <source>
        <dbReference type="ARBA" id="ARBA00022600"/>
    </source>
</evidence>
<feature type="binding site" evidence="9">
    <location>
        <position position="96"/>
    </location>
    <ligand>
        <name>alpha-D-glucose 1-phosphate</name>
        <dbReference type="ChEBI" id="CHEBI:58601"/>
    </ligand>
</feature>
<reference evidence="12" key="1">
    <citation type="submission" date="2021-03" db="EMBL/GenBank/DDBJ databases">
        <title>novel species isolated from a fishpond in China.</title>
        <authorList>
            <person name="Lu H."/>
            <person name="Cai Z."/>
        </authorList>
    </citation>
    <scope>NUCLEOTIDE SEQUENCE</scope>
    <source>
        <strain evidence="12">JCM 30855</strain>
    </source>
</reference>
<dbReference type="GO" id="GO:0005524">
    <property type="term" value="F:ATP binding"/>
    <property type="evidence" value="ECO:0007669"/>
    <property type="project" value="UniProtKB-KW"/>
</dbReference>
<dbReference type="EC" id="2.7.7.27" evidence="9"/>
<feature type="binding site" evidence="9">
    <location>
        <position position="161"/>
    </location>
    <ligand>
        <name>alpha-D-glucose 1-phosphate</name>
        <dbReference type="ChEBI" id="CHEBI:58601"/>
    </ligand>
</feature>
<feature type="domain" description="Nucleotidyl transferase" evidence="10">
    <location>
        <begin position="6"/>
        <end position="272"/>
    </location>
</feature>
<comment type="pathway">
    <text evidence="9">Glycan biosynthesis; glycogen biosynthesis.</text>
</comment>
<comment type="similarity">
    <text evidence="1 9">Belongs to the bacterial/plant glucose-1-phosphate adenylyltransferase family.</text>
</comment>
<feature type="site" description="Could play a key role in the communication between the regulatory and the substrate sites" evidence="9">
    <location>
        <position position="58"/>
    </location>
</feature>
<comment type="caution">
    <text evidence="12">The sequence shown here is derived from an EMBL/GenBank/DDBJ whole genome shotgun (WGS) entry which is preliminary data.</text>
</comment>
<dbReference type="Gene3D" id="2.160.10.10">
    <property type="entry name" value="Hexapeptide repeat proteins"/>
    <property type="match status" value="1"/>
</dbReference>
<dbReference type="GO" id="GO:0005978">
    <property type="term" value="P:glycogen biosynthetic process"/>
    <property type="evidence" value="ECO:0007669"/>
    <property type="project" value="UniProtKB-UniRule"/>
</dbReference>
<evidence type="ECO:0000259" key="10">
    <source>
        <dbReference type="Pfam" id="PF00483"/>
    </source>
</evidence>
<evidence type="ECO:0000256" key="1">
    <source>
        <dbReference type="ARBA" id="ARBA00010443"/>
    </source>
</evidence>
<evidence type="ECO:0000256" key="6">
    <source>
        <dbReference type="ARBA" id="ARBA00022840"/>
    </source>
</evidence>
<keyword evidence="2 9" id="KW-0321">Glycogen metabolism</keyword>
<gene>
    <name evidence="9 12" type="primary">glgC</name>
    <name evidence="12" type="ORF">J0A66_12685</name>
</gene>
<dbReference type="Gene3D" id="3.90.550.10">
    <property type="entry name" value="Spore Coat Polysaccharide Biosynthesis Protein SpsA, Chain A"/>
    <property type="match status" value="1"/>
</dbReference>
<keyword evidence="8 9" id="KW-0119">Carbohydrate metabolism</keyword>
<feature type="binding site" evidence="9">
    <location>
        <begin position="176"/>
        <end position="177"/>
    </location>
    <ligand>
        <name>alpha-D-glucose 1-phosphate</name>
        <dbReference type="ChEBI" id="CHEBI:58601"/>
    </ligand>
</feature>
<comment type="function">
    <text evidence="9">Involved in the biosynthesis of ADP-glucose, a building block required for the elongation reactions to produce glycogen. Catalyzes the reaction between ATP and alpha-D-glucose 1-phosphate (G1P) to produce pyrophosphate and ADP-Glc.</text>
</comment>
<dbReference type="PROSITE" id="PS00809">
    <property type="entry name" value="ADP_GLC_PYROPHOSPH_2"/>
    <property type="match status" value="1"/>
</dbReference>
<dbReference type="InterPro" id="IPR056818">
    <property type="entry name" value="GlmU/GlgC-like_hexapep"/>
</dbReference>
<keyword evidence="5 9" id="KW-0547">Nucleotide-binding</keyword>
<keyword evidence="4 9" id="KW-0548">Nucleotidyltransferase</keyword>
<dbReference type="SUPFAM" id="SSF51161">
    <property type="entry name" value="Trimeric LpxA-like enzymes"/>
    <property type="match status" value="1"/>
</dbReference>
<dbReference type="PANTHER" id="PTHR43523:SF2">
    <property type="entry name" value="GLUCOSE-1-PHOSPHATE ADENYLYLTRANSFERASE"/>
    <property type="match status" value="1"/>
</dbReference>
<dbReference type="InterPro" id="IPR011831">
    <property type="entry name" value="ADP-Glc_PPase"/>
</dbReference>
<dbReference type="InterPro" id="IPR005835">
    <property type="entry name" value="NTP_transferase_dom"/>
</dbReference>
<feature type="binding site" evidence="9">
    <location>
        <position position="194"/>
    </location>
    <ligand>
        <name>alpha-D-glucose 1-phosphate</name>
        <dbReference type="ChEBI" id="CHEBI:58601"/>
    </ligand>
</feature>
<accession>A0A939DNV6</accession>
<dbReference type="GO" id="GO:0008878">
    <property type="term" value="F:glucose-1-phosphate adenylyltransferase activity"/>
    <property type="evidence" value="ECO:0007669"/>
    <property type="project" value="UniProtKB-UniRule"/>
</dbReference>
<dbReference type="RefSeq" id="WP_206574190.1">
    <property type="nucleotide sequence ID" value="NZ_JAFKCV010000006.1"/>
</dbReference>
<keyword evidence="13" id="KW-1185">Reference proteome</keyword>
<name>A0A939DNV6_9ALTE</name>
<dbReference type="SUPFAM" id="SSF53448">
    <property type="entry name" value="Nucleotide-diphospho-sugar transferases"/>
    <property type="match status" value="1"/>
</dbReference>
<dbReference type="NCBIfam" id="TIGR02091">
    <property type="entry name" value="glgC"/>
    <property type="match status" value="1"/>
</dbReference>
<keyword evidence="3 9" id="KW-0808">Transferase</keyword>
<evidence type="ECO:0000256" key="3">
    <source>
        <dbReference type="ARBA" id="ARBA00022679"/>
    </source>
</evidence>
<evidence type="ECO:0000256" key="7">
    <source>
        <dbReference type="ARBA" id="ARBA00023056"/>
    </source>
</evidence>
<keyword evidence="6 9" id="KW-0067">ATP-binding</keyword>
<dbReference type="PROSITE" id="PS00810">
    <property type="entry name" value="ADP_GLC_PYROPHOSPH_3"/>
    <property type="match status" value="1"/>
</dbReference>
<dbReference type="Proteomes" id="UP000664654">
    <property type="component" value="Unassembled WGS sequence"/>
</dbReference>
<evidence type="ECO:0000256" key="9">
    <source>
        <dbReference type="HAMAP-Rule" id="MF_00624"/>
    </source>
</evidence>
<comment type="subunit">
    <text evidence="9">Homotetramer.</text>
</comment>
<feature type="domain" description="Glucose-1-phosphate adenylyltransferase/Bifunctional protein GlmU-like C-terminal hexapeptide" evidence="11">
    <location>
        <begin position="295"/>
        <end position="399"/>
    </location>
</feature>
<dbReference type="InterPro" id="IPR011004">
    <property type="entry name" value="Trimer_LpxA-like_sf"/>
</dbReference>
<dbReference type="AlphaFoldDB" id="A0A939DNV6"/>
<dbReference type="EMBL" id="JAFKCV010000006">
    <property type="protein sequence ID" value="MBN7826087.1"/>
    <property type="molecule type" value="Genomic_DNA"/>
</dbReference>
<dbReference type="CDD" id="cd04651">
    <property type="entry name" value="LbH_G1P_AT_C"/>
    <property type="match status" value="1"/>
</dbReference>
<dbReference type="NCBIfam" id="NF001947">
    <property type="entry name" value="PRK00725.1"/>
    <property type="match status" value="1"/>
</dbReference>
<sequence length="407" mass="45500">MARTLAMILAGGAGTRLHPLTQTRTKPAVPFAGALRLVDFVLNNFVNSDLLKIYLLTQFKSQSLNIHLRQAWYLSGLTGNFIDAIPAQMRMGKRWYEGTADAIYQNIRLIESHDPDHVCIFGSDHIYKMDVRQVLRFHEKQQAALTVCATRVPVSQAHRFGVIEVDEKFRMVGFEEKPDKPKALPDDPHTALVSMGNYVFDAKVLYKSLYADAEDKLSTHDFGHDIIPGLYRDKPVYVYDFTQNTIDGEINQHYWRDVGTLHSFWQAHMDLLACEPAFELNNPRWPLRSYHPPVPPARILADRQGNHSSILNSIISSGCRVVGSRVERSVLGFNVQLGAGSRLQECVMLGRAEIGEGCCLKRVITDKGVVIAPGTELGFNPQQDRARGLTVTDEGLVVVAKGMKVGC</sequence>
<dbReference type="Pfam" id="PF00483">
    <property type="entry name" value="NTP_transferase"/>
    <property type="match status" value="1"/>
</dbReference>
<keyword evidence="7 9" id="KW-0320">Glycogen biosynthesis</keyword>
<dbReference type="InterPro" id="IPR029044">
    <property type="entry name" value="Nucleotide-diphossugar_trans"/>
</dbReference>
<dbReference type="InterPro" id="IPR023049">
    <property type="entry name" value="GlgC_bac"/>
</dbReference>
<dbReference type="PANTHER" id="PTHR43523">
    <property type="entry name" value="GLUCOSE-1-PHOSPHATE ADENYLYLTRANSFERASE-RELATED"/>
    <property type="match status" value="1"/>
</dbReference>
<dbReference type="InterPro" id="IPR005836">
    <property type="entry name" value="ADP_Glu_pyroP_CS"/>
</dbReference>
<evidence type="ECO:0000313" key="13">
    <source>
        <dbReference type="Proteomes" id="UP000664654"/>
    </source>
</evidence>
<comment type="catalytic activity">
    <reaction evidence="9">
        <text>alpha-D-glucose 1-phosphate + ATP + H(+) = ADP-alpha-D-glucose + diphosphate</text>
        <dbReference type="Rhea" id="RHEA:12120"/>
        <dbReference type="ChEBI" id="CHEBI:15378"/>
        <dbReference type="ChEBI" id="CHEBI:30616"/>
        <dbReference type="ChEBI" id="CHEBI:33019"/>
        <dbReference type="ChEBI" id="CHEBI:57498"/>
        <dbReference type="ChEBI" id="CHEBI:58601"/>
        <dbReference type="EC" id="2.7.7.27"/>
    </reaction>
</comment>
<evidence type="ECO:0000256" key="8">
    <source>
        <dbReference type="ARBA" id="ARBA00023277"/>
    </source>
</evidence>
<evidence type="ECO:0000259" key="11">
    <source>
        <dbReference type="Pfam" id="PF24894"/>
    </source>
</evidence>
<evidence type="ECO:0000313" key="12">
    <source>
        <dbReference type="EMBL" id="MBN7826087.1"/>
    </source>
</evidence>